<dbReference type="InterPro" id="IPR006047">
    <property type="entry name" value="GH13_cat_dom"/>
</dbReference>
<dbReference type="NCBIfam" id="NF008183">
    <property type="entry name" value="PRK10933.1"/>
    <property type="match status" value="1"/>
</dbReference>
<dbReference type="Pfam" id="PF00128">
    <property type="entry name" value="Alpha-amylase"/>
    <property type="match status" value="1"/>
</dbReference>
<evidence type="ECO:0000313" key="7">
    <source>
        <dbReference type="Proteomes" id="UP000198859"/>
    </source>
</evidence>
<dbReference type="SMART" id="SM00642">
    <property type="entry name" value="Aamy"/>
    <property type="match status" value="1"/>
</dbReference>
<dbReference type="SUPFAM" id="SSF51011">
    <property type="entry name" value="Glycosyl hydrolase domain"/>
    <property type="match status" value="1"/>
</dbReference>
<feature type="compositionally biased region" description="Polar residues" evidence="4">
    <location>
        <begin position="1"/>
        <end position="10"/>
    </location>
</feature>
<evidence type="ECO:0000313" key="6">
    <source>
        <dbReference type="EMBL" id="SDS81351.1"/>
    </source>
</evidence>
<dbReference type="Gene3D" id="3.90.400.10">
    <property type="entry name" value="Oligo-1,6-glucosidase, Domain 2"/>
    <property type="match status" value="1"/>
</dbReference>
<protein>
    <submittedName>
        <fullName evidence="6">Oligo-1,6-glucosidase</fullName>
    </submittedName>
</protein>
<dbReference type="CDD" id="cd11333">
    <property type="entry name" value="AmyAc_SI_OligoGlu_DGase"/>
    <property type="match status" value="1"/>
</dbReference>
<comment type="similarity">
    <text evidence="1">Belongs to the glycosyl hydrolase 13 family.</text>
</comment>
<evidence type="ECO:0000256" key="1">
    <source>
        <dbReference type="ARBA" id="ARBA00008061"/>
    </source>
</evidence>
<dbReference type="SUPFAM" id="SSF51445">
    <property type="entry name" value="(Trans)glycosidases"/>
    <property type="match status" value="1"/>
</dbReference>
<evidence type="ECO:0000256" key="4">
    <source>
        <dbReference type="SAM" id="MobiDB-lite"/>
    </source>
</evidence>
<dbReference type="PANTHER" id="PTHR10357:SF179">
    <property type="entry name" value="NEUTRAL AND BASIC AMINO ACID TRANSPORT PROTEIN RBAT"/>
    <property type="match status" value="1"/>
</dbReference>
<evidence type="ECO:0000256" key="2">
    <source>
        <dbReference type="ARBA" id="ARBA00022801"/>
    </source>
</evidence>
<dbReference type="GO" id="GO:0004556">
    <property type="term" value="F:alpha-amylase activity"/>
    <property type="evidence" value="ECO:0007669"/>
    <property type="project" value="TreeGrafter"/>
</dbReference>
<dbReference type="GO" id="GO:0009313">
    <property type="term" value="P:oligosaccharide catabolic process"/>
    <property type="evidence" value="ECO:0007669"/>
    <property type="project" value="TreeGrafter"/>
</dbReference>
<dbReference type="PANTHER" id="PTHR10357">
    <property type="entry name" value="ALPHA-AMYLASE FAMILY MEMBER"/>
    <property type="match status" value="1"/>
</dbReference>
<dbReference type="FunFam" id="3.90.400.10:FF:000002">
    <property type="entry name" value="Sucrose isomerase"/>
    <property type="match status" value="1"/>
</dbReference>
<reference evidence="7" key="1">
    <citation type="submission" date="2016-10" db="EMBL/GenBank/DDBJ databases">
        <authorList>
            <person name="Varghese N."/>
            <person name="Submissions S."/>
        </authorList>
    </citation>
    <scope>NUCLEOTIDE SEQUENCE [LARGE SCALE GENOMIC DNA]</scope>
    <source>
        <strain evidence="7">DSM 22127</strain>
    </source>
</reference>
<evidence type="ECO:0000259" key="5">
    <source>
        <dbReference type="SMART" id="SM00642"/>
    </source>
</evidence>
<dbReference type="InterPro" id="IPR045857">
    <property type="entry name" value="O16G_dom_2"/>
</dbReference>
<dbReference type="RefSeq" id="WP_091730693.1">
    <property type="nucleotide sequence ID" value="NZ_LT629757.1"/>
</dbReference>
<dbReference type="Proteomes" id="UP000198859">
    <property type="component" value="Chromosome I"/>
</dbReference>
<dbReference type="Gene3D" id="3.20.20.80">
    <property type="entry name" value="Glycosidases"/>
    <property type="match status" value="1"/>
</dbReference>
<proteinExistence type="inferred from homology"/>
<dbReference type="STRING" id="642780.SAMN04488570_2760"/>
<accession>A0A1H1VA48</accession>
<sequence>MTDTPGTSRATEPGTDPQAPEWWRSGVVYQVWPRSFADSDGDGVGDLGGVISKLDHLERLGVDAVWLSPVHASPMVDNGYDISDYQDVAPEFGTLAQLDELVAQAHARGIRVVMDLVVNHTSDQHAWFRESRSSVESPYRDFYWWRPPREGHVGGEPGAEPTNWESFFSGSTWQWDEATGAYYLHLFAPEQPDLSWENPAVRQAVHAMMRWWLDRGIDGFRMDVVNLISKRVVPGTPGLADAPVPPGAPPGSYAAPGDETFNGPRIHELLAEMHREVFAGRDAGLVTVGEMPGTTIEHGRLYTDPARAEVDMIFTFEHVDLDSGPGGKWDLRPLELPRLKATLDRWQQGLADVGWNSLYWSNHDQPRPVSRFGDDSPQHRVRSATALATVLQLHRGTAYVYQGEELGMTNAPFATIDDFDDLESVNHYRERVARGDDPEQLLAALRVKSRDNARTPVQWTAGRHAGFTTGEPWLAVNPNHVEVNAESQYDDPASVFSHYRRLIALRHDEPVVARGDFTLLLPEHERLWAFTRRADGVTLTVLAHLSDGELDPVAEGVVASPGAEVVLTNEGTAASAYAPLGPWAARVLRSQD</sequence>
<name>A0A1H1VA48_9ACTN</name>
<dbReference type="OrthoDB" id="9043248at2"/>
<dbReference type="InterPro" id="IPR017853">
    <property type="entry name" value="GH"/>
</dbReference>
<gene>
    <name evidence="6" type="ORF">SAMN04488570_2760</name>
</gene>
<dbReference type="InterPro" id="IPR013780">
    <property type="entry name" value="Glyco_hydro_b"/>
</dbReference>
<dbReference type="EMBL" id="LT629757">
    <property type="protein sequence ID" value="SDS81351.1"/>
    <property type="molecule type" value="Genomic_DNA"/>
</dbReference>
<dbReference type="Gene3D" id="2.60.40.1180">
    <property type="entry name" value="Golgi alpha-mannosidase II"/>
    <property type="match status" value="1"/>
</dbReference>
<organism evidence="6 7">
    <name type="scientific">Nocardioides scoriae</name>
    <dbReference type="NCBI Taxonomy" id="642780"/>
    <lineage>
        <taxon>Bacteria</taxon>
        <taxon>Bacillati</taxon>
        <taxon>Actinomycetota</taxon>
        <taxon>Actinomycetes</taxon>
        <taxon>Propionibacteriales</taxon>
        <taxon>Nocardioidaceae</taxon>
        <taxon>Nocardioides</taxon>
    </lineage>
</organism>
<feature type="region of interest" description="Disordered" evidence="4">
    <location>
        <begin position="1"/>
        <end position="20"/>
    </location>
</feature>
<dbReference type="FunFam" id="3.20.20.80:FF:000064">
    <property type="entry name" value="Oligo-1,6-glucosidase"/>
    <property type="match status" value="1"/>
</dbReference>
<feature type="domain" description="Glycosyl hydrolase family 13 catalytic" evidence="5">
    <location>
        <begin position="30"/>
        <end position="454"/>
    </location>
</feature>
<keyword evidence="2" id="KW-0378">Hydrolase</keyword>
<evidence type="ECO:0000256" key="3">
    <source>
        <dbReference type="ARBA" id="ARBA00023295"/>
    </source>
</evidence>
<keyword evidence="3" id="KW-0326">Glycosidase</keyword>
<dbReference type="AlphaFoldDB" id="A0A1H1VA48"/>
<keyword evidence="7" id="KW-1185">Reference proteome</keyword>